<sequence length="147" mass="16099">MTSYKATQRSSASTLSISVLNGNRSSLCTKPLARTFTVPQSVVMRVANCPVGNGDPFGRRKPLMEIVSCLSSVRRADRPEATNQSAPSVDRFRLRLNQLVHTAGVREVDFTLLPLRRHSLAAASRLVETRLATPRVAQTPPIPPPPR</sequence>
<name>A0A5B7E8K9_PORTR</name>
<dbReference type="AlphaFoldDB" id="A0A5B7E8K9"/>
<comment type="caution">
    <text evidence="1">The sequence shown here is derived from an EMBL/GenBank/DDBJ whole genome shotgun (WGS) entry which is preliminary data.</text>
</comment>
<keyword evidence="2" id="KW-1185">Reference proteome</keyword>
<evidence type="ECO:0000313" key="1">
    <source>
        <dbReference type="EMBL" id="MPC29749.1"/>
    </source>
</evidence>
<reference evidence="1 2" key="1">
    <citation type="submission" date="2019-05" db="EMBL/GenBank/DDBJ databases">
        <title>Another draft genome of Portunus trituberculatus and its Hox gene families provides insights of decapod evolution.</title>
        <authorList>
            <person name="Jeong J.-H."/>
            <person name="Song I."/>
            <person name="Kim S."/>
            <person name="Choi T."/>
            <person name="Kim D."/>
            <person name="Ryu S."/>
            <person name="Kim W."/>
        </authorList>
    </citation>
    <scope>NUCLEOTIDE SEQUENCE [LARGE SCALE GENOMIC DNA]</scope>
    <source>
        <tissue evidence="1">Muscle</tissue>
    </source>
</reference>
<protein>
    <submittedName>
        <fullName evidence="1">Uncharacterized protein</fullName>
    </submittedName>
</protein>
<dbReference type="Proteomes" id="UP000324222">
    <property type="component" value="Unassembled WGS sequence"/>
</dbReference>
<organism evidence="1 2">
    <name type="scientific">Portunus trituberculatus</name>
    <name type="common">Swimming crab</name>
    <name type="synonym">Neptunus trituberculatus</name>
    <dbReference type="NCBI Taxonomy" id="210409"/>
    <lineage>
        <taxon>Eukaryota</taxon>
        <taxon>Metazoa</taxon>
        <taxon>Ecdysozoa</taxon>
        <taxon>Arthropoda</taxon>
        <taxon>Crustacea</taxon>
        <taxon>Multicrustacea</taxon>
        <taxon>Malacostraca</taxon>
        <taxon>Eumalacostraca</taxon>
        <taxon>Eucarida</taxon>
        <taxon>Decapoda</taxon>
        <taxon>Pleocyemata</taxon>
        <taxon>Brachyura</taxon>
        <taxon>Eubrachyura</taxon>
        <taxon>Portunoidea</taxon>
        <taxon>Portunidae</taxon>
        <taxon>Portuninae</taxon>
        <taxon>Portunus</taxon>
    </lineage>
</organism>
<proteinExistence type="predicted"/>
<accession>A0A5B7E8K9</accession>
<dbReference type="EMBL" id="VSRR010002129">
    <property type="protein sequence ID" value="MPC29749.1"/>
    <property type="molecule type" value="Genomic_DNA"/>
</dbReference>
<gene>
    <name evidence="1" type="ORF">E2C01_022998</name>
</gene>
<evidence type="ECO:0000313" key="2">
    <source>
        <dbReference type="Proteomes" id="UP000324222"/>
    </source>
</evidence>